<comment type="catalytic activity">
    <reaction evidence="1">
        <text>Acts on substrates that are at least partially unfolded. The cleavage site P1 residue is normally between a pair of hydrophobic residues, such as Val-|-Val.</text>
        <dbReference type="EC" id="3.4.21.107"/>
    </reaction>
</comment>
<dbReference type="STRING" id="543877.AM2010_2612"/>
<keyword evidence="12" id="KW-0346">Stress response</keyword>
<dbReference type="InterPro" id="IPR001940">
    <property type="entry name" value="Peptidase_S1C"/>
</dbReference>
<dbReference type="PANTHER" id="PTHR22939">
    <property type="entry name" value="SERINE PROTEASE FAMILY S1C HTRA-RELATED"/>
    <property type="match status" value="1"/>
</dbReference>
<evidence type="ECO:0000256" key="9">
    <source>
        <dbReference type="ARBA" id="ARBA00022764"/>
    </source>
</evidence>
<feature type="domain" description="PDZ" evidence="17">
    <location>
        <begin position="281"/>
        <end position="358"/>
    </location>
</feature>
<evidence type="ECO:0000256" key="14">
    <source>
        <dbReference type="PIRSR" id="PIRSR611782-1"/>
    </source>
</evidence>
<dbReference type="PRINTS" id="PR00834">
    <property type="entry name" value="PROTEASES2C"/>
</dbReference>
<keyword evidence="8" id="KW-0677">Repeat</keyword>
<evidence type="ECO:0000259" key="17">
    <source>
        <dbReference type="PROSITE" id="PS50106"/>
    </source>
</evidence>
<dbReference type="Pfam" id="PF13180">
    <property type="entry name" value="PDZ_2"/>
    <property type="match status" value="1"/>
</dbReference>
<dbReference type="InterPro" id="IPR009003">
    <property type="entry name" value="Peptidase_S1_PA"/>
</dbReference>
<dbReference type="InterPro" id="IPR011782">
    <property type="entry name" value="Pept_S1C_Do"/>
</dbReference>
<evidence type="ECO:0000313" key="18">
    <source>
        <dbReference type="EMBL" id="AKM08667.1"/>
    </source>
</evidence>
<keyword evidence="19" id="KW-1185">Reference proteome</keyword>
<dbReference type="Gene3D" id="2.30.42.10">
    <property type="match status" value="2"/>
</dbReference>
<dbReference type="SUPFAM" id="SSF50156">
    <property type="entry name" value="PDZ domain-like"/>
    <property type="match status" value="2"/>
</dbReference>
<evidence type="ECO:0000256" key="3">
    <source>
        <dbReference type="ARBA" id="ARBA00010541"/>
    </source>
</evidence>
<dbReference type="EC" id="3.4.21.107" evidence="4"/>
<evidence type="ECO:0000256" key="13">
    <source>
        <dbReference type="ARBA" id="ARBA00032850"/>
    </source>
</evidence>
<proteinExistence type="inferred from homology"/>
<feature type="binding site" evidence="15">
    <location>
        <position position="125"/>
    </location>
    <ligand>
        <name>substrate</name>
    </ligand>
</feature>
<comment type="similarity">
    <text evidence="3">Belongs to the peptidase S1C family.</text>
</comment>
<sequence precursor="true">MKPVKYAYGLTSALLVGGAAISLATGYPAGAQVAQNDESRIAGAVPRAGAPESFADLTAQLQPAVVNISTKQRVEVQSMNPFAGTPLEGFFGRRRGQQQPQYREGQSLGSGFIISADGYVVTNNHVIAPGARGATVEEITVTTPDGTEYPAELVGSDKESDLAVLKIVRDEPFPFVEFGESDQARVGDWVIAIGNPFGLGGTVTSGIVSAVYRTPPVNGQQVVGAYDRYIQTDASINRGNSGGPLFDMRGNVIGINNAIISPTGGSVGIGFAIPADIAAPIVEQLREGREVERGYLGVELGPVDEDIADSVGLDRRLGEFVQGVRDGGPAKRAGIRPGDIIVEVGGQAVTAERSVSFIIANTAPGTRLPVTLYRNGERRTVTVTVGQFPSEEVLAQEQQTFDPEEEPDMDDTPQTGVVAERLGLQVIELTPQIARQLRAPSDTEGVVIAAVDRSTDAGRKVTRGDIILSANYNEVTSIDELETIVSEAQRNGRDSVLLRVQRVGQVSPFYIAVRMR</sequence>
<evidence type="ECO:0000256" key="16">
    <source>
        <dbReference type="SAM" id="SignalP"/>
    </source>
</evidence>
<reference evidence="18 19" key="1">
    <citation type="submission" date="2015-06" db="EMBL/GenBank/DDBJ databases">
        <authorList>
            <person name="Kim K.M."/>
        </authorList>
    </citation>
    <scope>NUCLEOTIDE SEQUENCE [LARGE SCALE GENOMIC DNA]</scope>
    <source>
        <strain evidence="18 19">KCTC 22370</strain>
    </source>
</reference>
<keyword evidence="10" id="KW-0378">Hydrolase</keyword>
<dbReference type="KEGG" id="amx:AM2010_2612"/>
<dbReference type="RefSeq" id="WP_236699468.1">
    <property type="nucleotide sequence ID" value="NZ_CP011805.1"/>
</dbReference>
<dbReference type="AlphaFoldDB" id="A0A0G3XBV7"/>
<dbReference type="SMART" id="SM00228">
    <property type="entry name" value="PDZ"/>
    <property type="match status" value="2"/>
</dbReference>
<keyword evidence="9" id="KW-0574">Periplasm</keyword>
<dbReference type="PROSITE" id="PS50106">
    <property type="entry name" value="PDZ"/>
    <property type="match status" value="1"/>
</dbReference>
<evidence type="ECO:0000256" key="2">
    <source>
        <dbReference type="ARBA" id="ARBA00004418"/>
    </source>
</evidence>
<feature type="binding site" evidence="15">
    <location>
        <position position="161"/>
    </location>
    <ligand>
        <name>substrate</name>
    </ligand>
</feature>
<feature type="active site" description="Charge relay system" evidence="14">
    <location>
        <position position="125"/>
    </location>
</feature>
<evidence type="ECO:0000256" key="7">
    <source>
        <dbReference type="ARBA" id="ARBA00022729"/>
    </source>
</evidence>
<accession>A0A0G3XBV7</accession>
<keyword evidence="7 16" id="KW-0732">Signal</keyword>
<keyword evidence="11" id="KW-0720">Serine protease</keyword>
<evidence type="ECO:0000256" key="1">
    <source>
        <dbReference type="ARBA" id="ARBA00001772"/>
    </source>
</evidence>
<dbReference type="Pfam" id="PF13365">
    <property type="entry name" value="Trypsin_2"/>
    <property type="match status" value="1"/>
</dbReference>
<dbReference type="GO" id="GO:0042597">
    <property type="term" value="C:periplasmic space"/>
    <property type="evidence" value="ECO:0007669"/>
    <property type="project" value="UniProtKB-SubCell"/>
</dbReference>
<evidence type="ECO:0000256" key="8">
    <source>
        <dbReference type="ARBA" id="ARBA00022737"/>
    </source>
</evidence>
<dbReference type="GO" id="GO:0004252">
    <property type="term" value="F:serine-type endopeptidase activity"/>
    <property type="evidence" value="ECO:0007669"/>
    <property type="project" value="InterPro"/>
</dbReference>
<dbReference type="EMBL" id="CP011805">
    <property type="protein sequence ID" value="AKM08667.1"/>
    <property type="molecule type" value="Genomic_DNA"/>
</dbReference>
<evidence type="ECO:0000313" key="19">
    <source>
        <dbReference type="Proteomes" id="UP000037643"/>
    </source>
</evidence>
<dbReference type="NCBIfam" id="TIGR02037">
    <property type="entry name" value="degP_htrA_DO"/>
    <property type="match status" value="1"/>
</dbReference>
<feature type="chain" id="PRO_5038554551" description="Probable periplasmic serine endoprotease DegP-like" evidence="16">
    <location>
        <begin position="25"/>
        <end position="516"/>
    </location>
</feature>
<evidence type="ECO:0000256" key="12">
    <source>
        <dbReference type="ARBA" id="ARBA00023016"/>
    </source>
</evidence>
<dbReference type="SUPFAM" id="SSF50494">
    <property type="entry name" value="Trypsin-like serine proteases"/>
    <property type="match status" value="1"/>
</dbReference>
<feature type="active site" description="Charge relay system" evidence="14">
    <location>
        <position position="241"/>
    </location>
</feature>
<feature type="signal peptide" evidence="16">
    <location>
        <begin position="1"/>
        <end position="24"/>
    </location>
</feature>
<evidence type="ECO:0000256" key="15">
    <source>
        <dbReference type="PIRSR" id="PIRSR611782-2"/>
    </source>
</evidence>
<organism evidence="18 19">
    <name type="scientific">Pelagerythrobacter marensis</name>
    <dbReference type="NCBI Taxonomy" id="543877"/>
    <lineage>
        <taxon>Bacteria</taxon>
        <taxon>Pseudomonadati</taxon>
        <taxon>Pseudomonadota</taxon>
        <taxon>Alphaproteobacteria</taxon>
        <taxon>Sphingomonadales</taxon>
        <taxon>Erythrobacteraceae</taxon>
        <taxon>Pelagerythrobacter</taxon>
    </lineage>
</organism>
<name>A0A0G3XBV7_9SPHN</name>
<evidence type="ECO:0000256" key="11">
    <source>
        <dbReference type="ARBA" id="ARBA00022825"/>
    </source>
</evidence>
<dbReference type="Gene3D" id="2.40.10.120">
    <property type="match status" value="1"/>
</dbReference>
<dbReference type="PATRIC" id="fig|543877.4.peg.2650"/>
<dbReference type="PANTHER" id="PTHR22939:SF130">
    <property type="entry name" value="PERIPLASMIC SERINE ENDOPROTEASE DEGP-LIKE-RELATED"/>
    <property type="match status" value="1"/>
</dbReference>
<gene>
    <name evidence="18" type="ORF">AM2010_2612</name>
</gene>
<evidence type="ECO:0000256" key="6">
    <source>
        <dbReference type="ARBA" id="ARBA00022670"/>
    </source>
</evidence>
<dbReference type="Proteomes" id="UP000037643">
    <property type="component" value="Chromosome"/>
</dbReference>
<evidence type="ECO:0000256" key="5">
    <source>
        <dbReference type="ARBA" id="ARBA00013958"/>
    </source>
</evidence>
<dbReference type="InterPro" id="IPR036034">
    <property type="entry name" value="PDZ_sf"/>
</dbReference>
<comment type="subcellular location">
    <subcellularLocation>
        <location evidence="2">Periplasm</location>
    </subcellularLocation>
</comment>
<dbReference type="GO" id="GO:0006508">
    <property type="term" value="P:proteolysis"/>
    <property type="evidence" value="ECO:0007669"/>
    <property type="project" value="UniProtKB-KW"/>
</dbReference>
<evidence type="ECO:0000256" key="10">
    <source>
        <dbReference type="ARBA" id="ARBA00022801"/>
    </source>
</evidence>
<dbReference type="InterPro" id="IPR001478">
    <property type="entry name" value="PDZ"/>
</dbReference>
<protein>
    <recommendedName>
        <fullName evidence="5">Probable periplasmic serine endoprotease DegP-like</fullName>
        <ecNumber evidence="4">3.4.21.107</ecNumber>
    </recommendedName>
    <alternativeName>
        <fullName evidence="13">Protease Do</fullName>
    </alternativeName>
</protein>
<feature type="active site" description="Charge relay system" evidence="14">
    <location>
        <position position="161"/>
    </location>
</feature>
<feature type="binding site" evidence="15">
    <location>
        <begin position="239"/>
        <end position="241"/>
    </location>
    <ligand>
        <name>substrate</name>
    </ligand>
</feature>
<evidence type="ECO:0000256" key="4">
    <source>
        <dbReference type="ARBA" id="ARBA00013035"/>
    </source>
</evidence>
<keyword evidence="6 18" id="KW-0645">Protease</keyword>